<keyword evidence="3 5" id="KW-0238">DNA-binding</keyword>
<evidence type="ECO:0000256" key="3">
    <source>
        <dbReference type="ARBA" id="ARBA00023125"/>
    </source>
</evidence>
<dbReference type="eggNOG" id="COG0582">
    <property type="taxonomic scope" value="Bacteria"/>
</dbReference>
<dbReference type="PROSITE" id="PS51900">
    <property type="entry name" value="CB"/>
    <property type="match status" value="1"/>
</dbReference>
<evidence type="ECO:0000256" key="4">
    <source>
        <dbReference type="ARBA" id="ARBA00023172"/>
    </source>
</evidence>
<dbReference type="Gene3D" id="1.10.443.10">
    <property type="entry name" value="Intergrase catalytic core"/>
    <property type="match status" value="1"/>
</dbReference>
<keyword evidence="9" id="KW-1185">Reference proteome</keyword>
<sequence>MVVGKRKRGNGEGTIVRRPDGRWMGQLMVGYGPDGKPKRLTVYGRTRQEAAAKLAELAAQHHKGLLPSPEAITVREWASRWLERKAREVRPKTLLLYRDELAYALPSLKDPQAKDPLGSMRLQAVQPAHVRALLDDLAERGLSVRTVKKVREKLHTLFEEALSLELVARNPVAPVKVKAPAPEKAGRALEPGEVDALLEALDTYSDPRMGLALHLGLALGLRRGEVLGLQWEDLDLEEGLLTVRRAWVAVGGRGAISDPKTPNAYRTLPIPHSTLVRLRAYRAWWEGTFGGLGIPWVFPGTKDPSRPLNPNSPNHALRRIAQRLGLERVRVHDLRHSYGTLYLARRVPLEVVSERLGHANPTITLNRYRHVLEEERRGWVMDLEELVKPNRAKA</sequence>
<evidence type="ECO:0000313" key="9">
    <source>
        <dbReference type="Proteomes" id="UP000000211"/>
    </source>
</evidence>
<keyword evidence="2" id="KW-0229">DNA integration</keyword>
<dbReference type="EMBL" id="CP003249">
    <property type="protein sequence ID" value="AFV76362.1"/>
    <property type="molecule type" value="Genomic_DNA"/>
</dbReference>
<evidence type="ECO:0000256" key="2">
    <source>
        <dbReference type="ARBA" id="ARBA00022908"/>
    </source>
</evidence>
<evidence type="ECO:0000313" key="8">
    <source>
        <dbReference type="EMBL" id="AFV76362.1"/>
    </source>
</evidence>
<dbReference type="InterPro" id="IPR013762">
    <property type="entry name" value="Integrase-like_cat_sf"/>
</dbReference>
<dbReference type="InterPro" id="IPR044068">
    <property type="entry name" value="CB"/>
</dbReference>
<organism evidence="8 9">
    <name type="scientific">Thermus oshimai JL-2</name>
    <dbReference type="NCBI Taxonomy" id="751945"/>
    <lineage>
        <taxon>Bacteria</taxon>
        <taxon>Thermotogati</taxon>
        <taxon>Deinococcota</taxon>
        <taxon>Deinococci</taxon>
        <taxon>Thermales</taxon>
        <taxon>Thermaceae</taxon>
        <taxon>Thermus</taxon>
    </lineage>
</organism>
<feature type="domain" description="Tyr recombinase" evidence="6">
    <location>
        <begin position="184"/>
        <end position="381"/>
    </location>
</feature>
<dbReference type="InterPro" id="IPR050808">
    <property type="entry name" value="Phage_Integrase"/>
</dbReference>
<dbReference type="SUPFAM" id="SSF56349">
    <property type="entry name" value="DNA breaking-rejoining enzymes"/>
    <property type="match status" value="1"/>
</dbReference>
<dbReference type="InterPro" id="IPR011010">
    <property type="entry name" value="DNA_brk_join_enz"/>
</dbReference>
<comment type="similarity">
    <text evidence="1">Belongs to the 'phage' integrase family.</text>
</comment>
<dbReference type="Gene3D" id="1.10.150.130">
    <property type="match status" value="1"/>
</dbReference>
<evidence type="ECO:0000256" key="1">
    <source>
        <dbReference type="ARBA" id="ARBA00008857"/>
    </source>
</evidence>
<accession>K7RIY7</accession>
<gene>
    <name evidence="8" type="ORF">Theos_1326</name>
</gene>
<dbReference type="KEGG" id="tos:Theos_1326"/>
<keyword evidence="4" id="KW-0233">DNA recombination</keyword>
<dbReference type="InterPro" id="IPR010998">
    <property type="entry name" value="Integrase_recombinase_N"/>
</dbReference>
<dbReference type="GO" id="GO:0006310">
    <property type="term" value="P:DNA recombination"/>
    <property type="evidence" value="ECO:0007669"/>
    <property type="project" value="UniProtKB-KW"/>
</dbReference>
<feature type="domain" description="Core-binding (CB)" evidence="7">
    <location>
        <begin position="72"/>
        <end position="162"/>
    </location>
</feature>
<dbReference type="PROSITE" id="PS51898">
    <property type="entry name" value="TYR_RECOMBINASE"/>
    <property type="match status" value="1"/>
</dbReference>
<evidence type="ECO:0000259" key="7">
    <source>
        <dbReference type="PROSITE" id="PS51900"/>
    </source>
</evidence>
<dbReference type="GO" id="GO:0015074">
    <property type="term" value="P:DNA integration"/>
    <property type="evidence" value="ECO:0007669"/>
    <property type="project" value="UniProtKB-KW"/>
</dbReference>
<dbReference type="PANTHER" id="PTHR30629:SF2">
    <property type="entry name" value="PROPHAGE INTEGRASE INTS-RELATED"/>
    <property type="match status" value="1"/>
</dbReference>
<dbReference type="Pfam" id="PF00589">
    <property type="entry name" value="Phage_integrase"/>
    <property type="match status" value="1"/>
</dbReference>
<reference evidence="8 9" key="1">
    <citation type="journal article" date="2013" name="Genome Announc.">
        <title>Whole Genome Sequencing of Thermus oshimai JL-2 and Thermus thermophilus JL-18, Incomplete Denitrifiers from the United States Great Basin.</title>
        <authorList>
            <person name="Murugapiran S.K."/>
            <person name="Huntemann M."/>
            <person name="Wei C.L."/>
            <person name="Han J."/>
            <person name="Detter J.C."/>
            <person name="Han C.S."/>
            <person name="Erkkila T.H."/>
            <person name="Teshima H."/>
            <person name="Chen A."/>
            <person name="Kyrpides N."/>
            <person name="Mavrommatis K."/>
            <person name="Markowitz V."/>
            <person name="Szeto E."/>
            <person name="Ivanova N."/>
            <person name="Pagani I."/>
            <person name="Lam J."/>
            <person name="McDonald A.I."/>
            <person name="Dodsworth J.A."/>
            <person name="Pati A."/>
            <person name="Goodwin L."/>
            <person name="Peters L."/>
            <person name="Pitluck S."/>
            <person name="Woyke T."/>
            <person name="Hedlund B.P."/>
        </authorList>
    </citation>
    <scope>NUCLEOTIDE SEQUENCE</scope>
    <source>
        <strain evidence="8 9">JL-2</strain>
    </source>
</reference>
<dbReference type="PANTHER" id="PTHR30629">
    <property type="entry name" value="PROPHAGE INTEGRASE"/>
    <property type="match status" value="1"/>
</dbReference>
<evidence type="ECO:0000259" key="6">
    <source>
        <dbReference type="PROSITE" id="PS51898"/>
    </source>
</evidence>
<name>K7RIY7_THEOS</name>
<dbReference type="CDD" id="cd01189">
    <property type="entry name" value="INT_ICEBs1_C_like"/>
    <property type="match status" value="1"/>
</dbReference>
<protein>
    <submittedName>
        <fullName evidence="8">Site-specific recombinase XerD</fullName>
    </submittedName>
</protein>
<dbReference type="GO" id="GO:0003677">
    <property type="term" value="F:DNA binding"/>
    <property type="evidence" value="ECO:0007669"/>
    <property type="project" value="UniProtKB-UniRule"/>
</dbReference>
<dbReference type="STRING" id="751945.Theos_1326"/>
<dbReference type="PATRIC" id="fig|751945.3.peg.1313"/>
<dbReference type="RefSeq" id="WP_016329549.1">
    <property type="nucleotide sequence ID" value="NC_019386.1"/>
</dbReference>
<dbReference type="HOGENOM" id="CLU_027562_17_1_0"/>
<evidence type="ECO:0000256" key="5">
    <source>
        <dbReference type="PROSITE-ProRule" id="PRU01248"/>
    </source>
</evidence>
<proteinExistence type="inferred from homology"/>
<dbReference type="InterPro" id="IPR002104">
    <property type="entry name" value="Integrase_catalytic"/>
</dbReference>
<dbReference type="AlphaFoldDB" id="K7RIY7"/>
<dbReference type="Proteomes" id="UP000000211">
    <property type="component" value="Chromosome"/>
</dbReference>